<evidence type="ECO:0000259" key="1">
    <source>
        <dbReference type="Pfam" id="PF05168"/>
    </source>
</evidence>
<evidence type="ECO:0000313" key="2">
    <source>
        <dbReference type="EMBL" id="RSD31970.1"/>
    </source>
</evidence>
<dbReference type="AlphaFoldDB" id="A0A427U5Q5"/>
<dbReference type="InterPro" id="IPR007842">
    <property type="entry name" value="HEPN_dom"/>
</dbReference>
<evidence type="ECO:0000313" key="3">
    <source>
        <dbReference type="Proteomes" id="UP000269041"/>
    </source>
</evidence>
<name>A0A427U5Q5_9VIBR</name>
<dbReference type="RefSeq" id="WP_125320388.1">
    <property type="nucleotide sequence ID" value="NZ_AP024889.1"/>
</dbReference>
<dbReference type="Proteomes" id="UP000269041">
    <property type="component" value="Unassembled WGS sequence"/>
</dbReference>
<gene>
    <name evidence="2" type="ORF">EJA03_06280</name>
</gene>
<reference evidence="2 3" key="1">
    <citation type="submission" date="2018-12" db="EMBL/GenBank/DDBJ databases">
        <title>Genomic taxonomy of the Vibrionaceae family.</title>
        <authorList>
            <person name="Gomez-Gil B."/>
            <person name="Enciso-Ibarra K."/>
        </authorList>
    </citation>
    <scope>NUCLEOTIDE SEQUENCE [LARGE SCALE GENOMIC DNA]</scope>
    <source>
        <strain evidence="2 3">CAIM 594</strain>
    </source>
</reference>
<comment type="caution">
    <text evidence="2">The sequence shown here is derived from an EMBL/GenBank/DDBJ whole genome shotgun (WGS) entry which is preliminary data.</text>
</comment>
<dbReference type="Pfam" id="PF05168">
    <property type="entry name" value="HEPN"/>
    <property type="match status" value="1"/>
</dbReference>
<dbReference type="OrthoDB" id="7030738at2"/>
<accession>A0A427U5Q5</accession>
<dbReference type="Gene3D" id="1.20.120.330">
    <property type="entry name" value="Nucleotidyltransferases domain 2"/>
    <property type="match status" value="1"/>
</dbReference>
<sequence>MVAKPEDFLETAKRIIESENCSEADQRSAISRSYYAMYHKVLSILDKEPWTYSGRGCHASLITYLEKDSANEESIEQSQLRRLSYLLKQSRDSRVLSDYKLEKEVSPELVKMSILTAEKCIDLADQLANTSGNNSSAG</sequence>
<feature type="domain" description="HEPN" evidence="1">
    <location>
        <begin position="6"/>
        <end position="124"/>
    </location>
</feature>
<keyword evidence="3" id="KW-1185">Reference proteome</keyword>
<protein>
    <recommendedName>
        <fullName evidence="1">HEPN domain-containing protein</fullName>
    </recommendedName>
</protein>
<organism evidence="2 3">
    <name type="scientific">Vibrio pectenicida</name>
    <dbReference type="NCBI Taxonomy" id="62763"/>
    <lineage>
        <taxon>Bacteria</taxon>
        <taxon>Pseudomonadati</taxon>
        <taxon>Pseudomonadota</taxon>
        <taxon>Gammaproteobacteria</taxon>
        <taxon>Vibrionales</taxon>
        <taxon>Vibrionaceae</taxon>
        <taxon>Vibrio</taxon>
    </lineage>
</organism>
<dbReference type="EMBL" id="RSFA01000019">
    <property type="protein sequence ID" value="RSD31970.1"/>
    <property type="molecule type" value="Genomic_DNA"/>
</dbReference>
<proteinExistence type="predicted"/>